<evidence type="ECO:0000313" key="2">
    <source>
        <dbReference type="EMBL" id="QHU27333.1"/>
    </source>
</evidence>
<protein>
    <recommendedName>
        <fullName evidence="1">J domain-containing protein</fullName>
    </recommendedName>
</protein>
<dbReference type="InterPro" id="IPR036869">
    <property type="entry name" value="J_dom_sf"/>
</dbReference>
<dbReference type="GO" id="GO:0051082">
    <property type="term" value="F:unfolded protein binding"/>
    <property type="evidence" value="ECO:0007669"/>
    <property type="project" value="InterPro"/>
</dbReference>
<dbReference type="InterPro" id="IPR008971">
    <property type="entry name" value="HSP40/DnaJ_pept-bd"/>
</dbReference>
<accession>A0A6C0L9S4</accession>
<name>A0A6C0L9S4_9ZZZZ</name>
<dbReference type="PROSITE" id="PS50076">
    <property type="entry name" value="DNAJ_2"/>
    <property type="match status" value="1"/>
</dbReference>
<dbReference type="GO" id="GO:0006457">
    <property type="term" value="P:protein folding"/>
    <property type="evidence" value="ECO:0007669"/>
    <property type="project" value="InterPro"/>
</dbReference>
<dbReference type="SUPFAM" id="SSF46565">
    <property type="entry name" value="Chaperone J-domain"/>
    <property type="match status" value="1"/>
</dbReference>
<dbReference type="Gene3D" id="1.10.287.110">
    <property type="entry name" value="DnaJ domain"/>
    <property type="match status" value="1"/>
</dbReference>
<dbReference type="SUPFAM" id="SSF49493">
    <property type="entry name" value="HSP40/DnaJ peptide-binding domain"/>
    <property type="match status" value="1"/>
</dbReference>
<dbReference type="InterPro" id="IPR001623">
    <property type="entry name" value="DnaJ_domain"/>
</dbReference>
<reference evidence="2" key="1">
    <citation type="journal article" date="2020" name="Nature">
        <title>Giant virus diversity and host interactions through global metagenomics.</title>
        <authorList>
            <person name="Schulz F."/>
            <person name="Roux S."/>
            <person name="Paez-Espino D."/>
            <person name="Jungbluth S."/>
            <person name="Walsh D.A."/>
            <person name="Denef V.J."/>
            <person name="McMahon K.D."/>
            <person name="Konstantinidis K.T."/>
            <person name="Eloe-Fadrosh E.A."/>
            <person name="Kyrpides N.C."/>
            <person name="Woyke T."/>
        </authorList>
    </citation>
    <scope>NUCLEOTIDE SEQUENCE</scope>
    <source>
        <strain evidence="2">GVMAG-M-3300027763-16</strain>
    </source>
</reference>
<organism evidence="2">
    <name type="scientific">viral metagenome</name>
    <dbReference type="NCBI Taxonomy" id="1070528"/>
    <lineage>
        <taxon>unclassified sequences</taxon>
        <taxon>metagenomes</taxon>
        <taxon>organismal metagenomes</taxon>
    </lineage>
</organism>
<evidence type="ECO:0000259" key="1">
    <source>
        <dbReference type="PROSITE" id="PS50076"/>
    </source>
</evidence>
<dbReference type="AlphaFoldDB" id="A0A6C0L9S4"/>
<proteinExistence type="predicted"/>
<sequence length="355" mass="41454">MYVDALNLNIENIDKYTREEIKNIYKKIALECHPDKLINITDEDERAVKIERFKKASIGYKKAIEDFDNYGKLNYCGTDYNFDNMADDYEIYNSFDLNFWKNTYDGIFKDKEMIKNTFIDVAGFFFNRGFKNKNYYNPSTKIIKHNINLPITYNDLCTLNKRKLRILLKNVKEPVYITLCCKTDYPCLTRQYIDDDSIEHEIVINMIIDNDDDNDNECDYESDEEGKCDDLGSGEKSGCILKDIKYTHIIQTIQPNSNSNKGSGSYKIDLYIAIDINILEYLVGGVKKVKYVDGTVFDINIEPFSTSDIVIKNKGLLGGNLNVKLVYRNIRLKDWEKISVKKRERIVNLMKKMYT</sequence>
<feature type="domain" description="J" evidence="1">
    <location>
        <begin position="1"/>
        <end position="71"/>
    </location>
</feature>
<dbReference type="EMBL" id="MN740453">
    <property type="protein sequence ID" value="QHU27333.1"/>
    <property type="molecule type" value="Genomic_DNA"/>
</dbReference>
<dbReference type="CDD" id="cd06257">
    <property type="entry name" value="DnaJ"/>
    <property type="match status" value="1"/>
</dbReference>